<proteinExistence type="predicted"/>
<evidence type="ECO:0000313" key="3">
    <source>
        <dbReference type="Proteomes" id="UP000838756"/>
    </source>
</evidence>
<sequence length="77" mass="8120">MLEFSTCCFCVPLRIGCLILGYLHLVAASVLTIITILTLTAVGAVVVNSDIQVNQSVVDALIAISVIVLLLLVILLP</sequence>
<accession>A0A8S4QSB5</accession>
<protein>
    <submittedName>
        <fullName evidence="2">Jg26638 protein</fullName>
    </submittedName>
</protein>
<evidence type="ECO:0000313" key="2">
    <source>
        <dbReference type="EMBL" id="CAH2217832.1"/>
    </source>
</evidence>
<keyword evidence="1" id="KW-0472">Membrane</keyword>
<gene>
    <name evidence="2" type="primary">jg26638</name>
    <name evidence="2" type="ORF">PAEG_LOCUS5713</name>
</gene>
<dbReference type="EMBL" id="CAKXAJ010018634">
    <property type="protein sequence ID" value="CAH2217832.1"/>
    <property type="molecule type" value="Genomic_DNA"/>
</dbReference>
<comment type="caution">
    <text evidence="2">The sequence shown here is derived from an EMBL/GenBank/DDBJ whole genome shotgun (WGS) entry which is preliminary data.</text>
</comment>
<keyword evidence="1" id="KW-0812">Transmembrane</keyword>
<keyword evidence="1" id="KW-1133">Transmembrane helix</keyword>
<dbReference type="OrthoDB" id="6932016at2759"/>
<organism evidence="2 3">
    <name type="scientific">Pararge aegeria aegeria</name>
    <dbReference type="NCBI Taxonomy" id="348720"/>
    <lineage>
        <taxon>Eukaryota</taxon>
        <taxon>Metazoa</taxon>
        <taxon>Ecdysozoa</taxon>
        <taxon>Arthropoda</taxon>
        <taxon>Hexapoda</taxon>
        <taxon>Insecta</taxon>
        <taxon>Pterygota</taxon>
        <taxon>Neoptera</taxon>
        <taxon>Endopterygota</taxon>
        <taxon>Lepidoptera</taxon>
        <taxon>Glossata</taxon>
        <taxon>Ditrysia</taxon>
        <taxon>Papilionoidea</taxon>
        <taxon>Nymphalidae</taxon>
        <taxon>Satyrinae</taxon>
        <taxon>Satyrini</taxon>
        <taxon>Parargina</taxon>
        <taxon>Pararge</taxon>
    </lineage>
</organism>
<dbReference type="AlphaFoldDB" id="A0A8S4QSB5"/>
<feature type="transmembrane region" description="Helical" evidence="1">
    <location>
        <begin position="57"/>
        <end position="76"/>
    </location>
</feature>
<feature type="non-terminal residue" evidence="2">
    <location>
        <position position="1"/>
    </location>
</feature>
<reference evidence="2" key="1">
    <citation type="submission" date="2022-03" db="EMBL/GenBank/DDBJ databases">
        <authorList>
            <person name="Lindestad O."/>
        </authorList>
    </citation>
    <scope>NUCLEOTIDE SEQUENCE</scope>
</reference>
<feature type="transmembrane region" description="Helical" evidence="1">
    <location>
        <begin position="22"/>
        <end position="45"/>
    </location>
</feature>
<dbReference type="Proteomes" id="UP000838756">
    <property type="component" value="Unassembled WGS sequence"/>
</dbReference>
<evidence type="ECO:0000256" key="1">
    <source>
        <dbReference type="SAM" id="Phobius"/>
    </source>
</evidence>
<keyword evidence="3" id="KW-1185">Reference proteome</keyword>
<name>A0A8S4QSB5_9NEOP</name>